<keyword evidence="3" id="KW-1185">Reference proteome</keyword>
<dbReference type="AlphaFoldDB" id="A0AAJ0CPD8"/>
<evidence type="ECO:0000259" key="1">
    <source>
        <dbReference type="Pfam" id="PF01636"/>
    </source>
</evidence>
<feature type="domain" description="Aminoglycoside phosphotransferase" evidence="1">
    <location>
        <begin position="120"/>
        <end position="234"/>
    </location>
</feature>
<gene>
    <name evidence="2" type="ORF">QQS21_006002</name>
</gene>
<dbReference type="EMBL" id="JASWJB010000106">
    <property type="protein sequence ID" value="KAK2597378.1"/>
    <property type="molecule type" value="Genomic_DNA"/>
</dbReference>
<organism evidence="2 3">
    <name type="scientific">Conoideocrella luteorostrata</name>
    <dbReference type="NCBI Taxonomy" id="1105319"/>
    <lineage>
        <taxon>Eukaryota</taxon>
        <taxon>Fungi</taxon>
        <taxon>Dikarya</taxon>
        <taxon>Ascomycota</taxon>
        <taxon>Pezizomycotina</taxon>
        <taxon>Sordariomycetes</taxon>
        <taxon>Hypocreomycetidae</taxon>
        <taxon>Hypocreales</taxon>
        <taxon>Clavicipitaceae</taxon>
        <taxon>Conoideocrella</taxon>
    </lineage>
</organism>
<protein>
    <recommendedName>
        <fullName evidence="1">Aminoglycoside phosphotransferase domain-containing protein</fullName>
    </recommendedName>
</protein>
<dbReference type="Gene3D" id="3.90.1200.10">
    <property type="match status" value="1"/>
</dbReference>
<dbReference type="InterPro" id="IPR002575">
    <property type="entry name" value="Aminoglycoside_PTrfase"/>
</dbReference>
<reference evidence="2" key="1">
    <citation type="submission" date="2023-06" db="EMBL/GenBank/DDBJ databases">
        <title>Conoideocrella luteorostrata (Hypocreales: Clavicipitaceae), a potential biocontrol fungus for elongate hemlock scale in United States Christmas tree production areas.</title>
        <authorList>
            <person name="Barrett H."/>
            <person name="Lovett B."/>
            <person name="Macias A.M."/>
            <person name="Stajich J.E."/>
            <person name="Kasson M.T."/>
        </authorList>
    </citation>
    <scope>NUCLEOTIDE SEQUENCE</scope>
    <source>
        <strain evidence="2">ARSEF 14590</strain>
    </source>
</reference>
<dbReference type="Pfam" id="PF01636">
    <property type="entry name" value="APH"/>
    <property type="match status" value="1"/>
</dbReference>
<dbReference type="SUPFAM" id="SSF56112">
    <property type="entry name" value="Protein kinase-like (PK-like)"/>
    <property type="match status" value="1"/>
</dbReference>
<accession>A0AAJ0CPD8</accession>
<sequence length="341" mass="38625">MEVTMPLMSRQRVSDFFLKTAAITQQQCDKVAERITGGSIHPAPVQGLSSYTVLSSNGAFVVQFRAALSPLNLDRLKYIQQTYGRFVPRHGISGRLKELHVYTMYNVGGIPMYIARDQLHQHHGHLLRQTVQDFARFFALAWHNTPSYMSCPDRTSLFSQYSWDLSRLAEGLPRRYRRSLDYLIANLPKLFVEDWPLVLHHCDLLQDNIHVNPGTGEIVGICDWEDAAIAPFGMSIGNLETMLVTRSTRNWCYHANQQVLRDLFWDTLYDAMGQVSEAQKELIGIAALTGIFLQNGFDRGVDGNRVPASEGSVSLEYLELVTLLLDRLQLSNVLAGYLDIF</sequence>
<dbReference type="Proteomes" id="UP001251528">
    <property type="component" value="Unassembled WGS sequence"/>
</dbReference>
<dbReference type="InterPro" id="IPR011009">
    <property type="entry name" value="Kinase-like_dom_sf"/>
</dbReference>
<comment type="caution">
    <text evidence="2">The sequence shown here is derived from an EMBL/GenBank/DDBJ whole genome shotgun (WGS) entry which is preliminary data.</text>
</comment>
<evidence type="ECO:0000313" key="2">
    <source>
        <dbReference type="EMBL" id="KAK2597378.1"/>
    </source>
</evidence>
<name>A0AAJ0CPD8_9HYPO</name>
<proteinExistence type="predicted"/>
<evidence type="ECO:0000313" key="3">
    <source>
        <dbReference type="Proteomes" id="UP001251528"/>
    </source>
</evidence>